<feature type="chain" id="PRO_5035729893" evidence="1">
    <location>
        <begin position="29"/>
        <end position="50"/>
    </location>
</feature>
<feature type="signal peptide" evidence="1">
    <location>
        <begin position="1"/>
        <end position="28"/>
    </location>
</feature>
<evidence type="ECO:0000256" key="1">
    <source>
        <dbReference type="SAM" id="SignalP"/>
    </source>
</evidence>
<name>A0A8T1R4U7_CARIL</name>
<protein>
    <submittedName>
        <fullName evidence="2">Uncharacterized protein</fullName>
    </submittedName>
</protein>
<dbReference type="AlphaFoldDB" id="A0A8T1R4U7"/>
<reference evidence="2" key="1">
    <citation type="submission" date="2020-12" db="EMBL/GenBank/DDBJ databases">
        <title>WGS assembly of Carya illinoinensis cv. Pawnee.</title>
        <authorList>
            <person name="Platts A."/>
            <person name="Shu S."/>
            <person name="Wright S."/>
            <person name="Barry K."/>
            <person name="Edger P."/>
            <person name="Pires J.C."/>
            <person name="Schmutz J."/>
        </authorList>
    </citation>
    <scope>NUCLEOTIDE SEQUENCE</scope>
    <source>
        <tissue evidence="2">Leaf</tissue>
    </source>
</reference>
<comment type="caution">
    <text evidence="2">The sequence shown here is derived from an EMBL/GenBank/DDBJ whole genome shotgun (WGS) entry which is preliminary data.</text>
</comment>
<evidence type="ECO:0000313" key="3">
    <source>
        <dbReference type="Proteomes" id="UP000811609"/>
    </source>
</evidence>
<accession>A0A8T1R4U7</accession>
<sequence>MMVFFHDLSFPPFLLISLSGMLLKMSRSADVYSTGYQTLKRLQTKSYHLL</sequence>
<evidence type="ECO:0000313" key="2">
    <source>
        <dbReference type="EMBL" id="KAG6661817.1"/>
    </source>
</evidence>
<keyword evidence="1" id="KW-0732">Signal</keyword>
<organism evidence="2 3">
    <name type="scientific">Carya illinoinensis</name>
    <name type="common">Pecan</name>
    <dbReference type="NCBI Taxonomy" id="32201"/>
    <lineage>
        <taxon>Eukaryota</taxon>
        <taxon>Viridiplantae</taxon>
        <taxon>Streptophyta</taxon>
        <taxon>Embryophyta</taxon>
        <taxon>Tracheophyta</taxon>
        <taxon>Spermatophyta</taxon>
        <taxon>Magnoliopsida</taxon>
        <taxon>eudicotyledons</taxon>
        <taxon>Gunneridae</taxon>
        <taxon>Pentapetalae</taxon>
        <taxon>rosids</taxon>
        <taxon>fabids</taxon>
        <taxon>Fagales</taxon>
        <taxon>Juglandaceae</taxon>
        <taxon>Carya</taxon>
    </lineage>
</organism>
<gene>
    <name evidence="2" type="ORF">CIPAW_03G201200</name>
</gene>
<keyword evidence="3" id="KW-1185">Reference proteome</keyword>
<dbReference type="Proteomes" id="UP000811609">
    <property type="component" value="Chromosome 3"/>
</dbReference>
<proteinExistence type="predicted"/>
<dbReference type="EMBL" id="CM031811">
    <property type="protein sequence ID" value="KAG6661817.1"/>
    <property type="molecule type" value="Genomic_DNA"/>
</dbReference>